<feature type="compositionally biased region" description="Polar residues" evidence="6">
    <location>
        <begin position="1"/>
        <end position="10"/>
    </location>
</feature>
<dbReference type="EMBL" id="RCIY01000002">
    <property type="protein sequence ID" value="TGG89612.1"/>
    <property type="molecule type" value="Genomic_DNA"/>
</dbReference>
<reference evidence="9 10" key="1">
    <citation type="submission" date="2018-10" db="EMBL/GenBank/DDBJ databases">
        <title>Isolation of pseudouridimycin from Streptomyces albus DSM 40763.</title>
        <authorList>
            <person name="Rosenqvist P."/>
            <person name="Metsae-Ketelae M."/>
            <person name="Virta P."/>
        </authorList>
    </citation>
    <scope>NUCLEOTIDE SEQUENCE [LARGE SCALE GENOMIC DNA]</scope>
    <source>
        <strain evidence="9 10">DSM 40763</strain>
    </source>
</reference>
<evidence type="ECO:0000256" key="6">
    <source>
        <dbReference type="SAM" id="MobiDB-lite"/>
    </source>
</evidence>
<keyword evidence="4" id="KW-1015">Disulfide bond</keyword>
<dbReference type="RefSeq" id="WP_016468397.1">
    <property type="nucleotide sequence ID" value="NZ_BBQG01000017.1"/>
</dbReference>
<evidence type="ECO:0000256" key="2">
    <source>
        <dbReference type="ARBA" id="ARBA00022729"/>
    </source>
</evidence>
<dbReference type="PANTHER" id="PTHR13887">
    <property type="entry name" value="GLUTATHIONE S-TRANSFERASE KAPPA"/>
    <property type="match status" value="1"/>
</dbReference>
<sequence length="247" mass="26754">MSSQNTNEGGRNSARERLRAERERQKAAEKRRRSLKVGAAVVGVLAVATGIGVALAGQGDDDGGTASAKPITVGHESAPAKLTVYEDFRCPACAQFENAFRGTVRSLERAGKLKAEYHLVTLIDGHMGGSGSKKAANAAACAKDRGKFSAYHDVLYRHQPAEQDDAFASTERLIQLARKVKGLVGPAFEKCVTTGRHNDWVERANESFRNSDHQGTPTVLLDGKNIYADQNDPLTPQKLRKLVERKG</sequence>
<keyword evidence="3" id="KW-0560">Oxidoreductase</keyword>
<keyword evidence="5" id="KW-0676">Redox-active center</keyword>
<name>A0A8H1LLF1_9ACTN</name>
<evidence type="ECO:0000313" key="9">
    <source>
        <dbReference type="EMBL" id="TGG89612.1"/>
    </source>
</evidence>
<feature type="transmembrane region" description="Helical" evidence="7">
    <location>
        <begin position="34"/>
        <end position="57"/>
    </location>
</feature>
<keyword evidence="7" id="KW-0472">Membrane</keyword>
<evidence type="ECO:0000256" key="3">
    <source>
        <dbReference type="ARBA" id="ARBA00023002"/>
    </source>
</evidence>
<dbReference type="AlphaFoldDB" id="A0A8H1LLF1"/>
<dbReference type="PANTHER" id="PTHR13887:SF14">
    <property type="entry name" value="DISULFIDE BOND FORMATION PROTEIN D"/>
    <property type="match status" value="1"/>
</dbReference>
<keyword evidence="7" id="KW-0812">Transmembrane</keyword>
<dbReference type="InterPro" id="IPR036249">
    <property type="entry name" value="Thioredoxin-like_sf"/>
</dbReference>
<protein>
    <recommendedName>
        <fullName evidence="8">Thioredoxin-like fold domain-containing protein</fullName>
    </recommendedName>
</protein>
<feature type="compositionally biased region" description="Basic and acidic residues" evidence="6">
    <location>
        <begin position="13"/>
        <end position="28"/>
    </location>
</feature>
<organism evidence="9 10">
    <name type="scientific">Streptomyces albus</name>
    <dbReference type="NCBI Taxonomy" id="1888"/>
    <lineage>
        <taxon>Bacteria</taxon>
        <taxon>Bacillati</taxon>
        <taxon>Actinomycetota</taxon>
        <taxon>Actinomycetes</taxon>
        <taxon>Kitasatosporales</taxon>
        <taxon>Streptomycetaceae</taxon>
        <taxon>Streptomyces</taxon>
    </lineage>
</organism>
<comment type="similarity">
    <text evidence="1">Belongs to the thioredoxin family. DsbA subfamily.</text>
</comment>
<dbReference type="Proteomes" id="UP000298111">
    <property type="component" value="Unassembled WGS sequence"/>
</dbReference>
<keyword evidence="7" id="KW-1133">Transmembrane helix</keyword>
<dbReference type="GeneID" id="75184263"/>
<dbReference type="Pfam" id="PF13462">
    <property type="entry name" value="Thioredoxin_4"/>
    <property type="match status" value="1"/>
</dbReference>
<accession>A0A8H1LLF1</accession>
<proteinExistence type="inferred from homology"/>
<keyword evidence="2" id="KW-0732">Signal</keyword>
<gene>
    <name evidence="9" type="ORF">D8771_01565</name>
</gene>
<evidence type="ECO:0000256" key="1">
    <source>
        <dbReference type="ARBA" id="ARBA00005791"/>
    </source>
</evidence>
<dbReference type="CDD" id="cd02972">
    <property type="entry name" value="DsbA_family"/>
    <property type="match status" value="1"/>
</dbReference>
<evidence type="ECO:0000256" key="7">
    <source>
        <dbReference type="SAM" id="Phobius"/>
    </source>
</evidence>
<feature type="domain" description="Thioredoxin-like fold" evidence="8">
    <location>
        <begin position="69"/>
        <end position="244"/>
    </location>
</feature>
<comment type="caution">
    <text evidence="9">The sequence shown here is derived from an EMBL/GenBank/DDBJ whole genome shotgun (WGS) entry which is preliminary data.</text>
</comment>
<dbReference type="InterPro" id="IPR012336">
    <property type="entry name" value="Thioredoxin-like_fold"/>
</dbReference>
<evidence type="ECO:0000313" key="10">
    <source>
        <dbReference type="Proteomes" id="UP000298111"/>
    </source>
</evidence>
<feature type="region of interest" description="Disordered" evidence="6">
    <location>
        <begin position="1"/>
        <end position="32"/>
    </location>
</feature>
<evidence type="ECO:0000256" key="4">
    <source>
        <dbReference type="ARBA" id="ARBA00023157"/>
    </source>
</evidence>
<evidence type="ECO:0000256" key="5">
    <source>
        <dbReference type="ARBA" id="ARBA00023284"/>
    </source>
</evidence>
<feature type="region of interest" description="Disordered" evidence="6">
    <location>
        <begin position="227"/>
        <end position="247"/>
    </location>
</feature>
<dbReference type="GO" id="GO:0016491">
    <property type="term" value="F:oxidoreductase activity"/>
    <property type="evidence" value="ECO:0007669"/>
    <property type="project" value="UniProtKB-KW"/>
</dbReference>
<evidence type="ECO:0000259" key="8">
    <source>
        <dbReference type="Pfam" id="PF13462"/>
    </source>
</evidence>
<dbReference type="Gene3D" id="3.40.30.10">
    <property type="entry name" value="Glutaredoxin"/>
    <property type="match status" value="1"/>
</dbReference>
<dbReference type="SUPFAM" id="SSF52833">
    <property type="entry name" value="Thioredoxin-like"/>
    <property type="match status" value="1"/>
</dbReference>